<evidence type="ECO:0000256" key="1">
    <source>
        <dbReference type="ARBA" id="ARBA00023015"/>
    </source>
</evidence>
<gene>
    <name evidence="5" type="ORF">K1718_20530</name>
</gene>
<dbReference type="Gene3D" id="1.10.10.10">
    <property type="entry name" value="Winged helix-like DNA-binding domain superfamily/Winged helix DNA-binding domain"/>
    <property type="match status" value="1"/>
</dbReference>
<dbReference type="Pfam" id="PF00196">
    <property type="entry name" value="GerE"/>
    <property type="match status" value="1"/>
</dbReference>
<evidence type="ECO:0000256" key="2">
    <source>
        <dbReference type="ARBA" id="ARBA00023125"/>
    </source>
</evidence>
<dbReference type="PANTHER" id="PTHR44688">
    <property type="entry name" value="DNA-BINDING TRANSCRIPTIONAL ACTIVATOR DEVR_DOSR"/>
    <property type="match status" value="1"/>
</dbReference>
<evidence type="ECO:0000313" key="5">
    <source>
        <dbReference type="EMBL" id="WFE88530.1"/>
    </source>
</evidence>
<accession>A0ABY8F3W7</accession>
<dbReference type="InterPro" id="IPR016032">
    <property type="entry name" value="Sig_transdc_resp-reg_C-effctor"/>
</dbReference>
<feature type="domain" description="HTH luxR-type" evidence="4">
    <location>
        <begin position="176"/>
        <end position="241"/>
    </location>
</feature>
<evidence type="ECO:0000259" key="4">
    <source>
        <dbReference type="PROSITE" id="PS50043"/>
    </source>
</evidence>
<evidence type="ECO:0000313" key="6">
    <source>
        <dbReference type="Proteomes" id="UP001209803"/>
    </source>
</evidence>
<dbReference type="EMBL" id="CP120863">
    <property type="protein sequence ID" value="WFE88530.1"/>
    <property type="molecule type" value="Genomic_DNA"/>
</dbReference>
<dbReference type="InterPro" id="IPR036693">
    <property type="entry name" value="TF_LuxR_autoind-bd_dom_sf"/>
</dbReference>
<dbReference type="SMART" id="SM00421">
    <property type="entry name" value="HTH_LUXR"/>
    <property type="match status" value="1"/>
</dbReference>
<dbReference type="InterPro" id="IPR000792">
    <property type="entry name" value="Tscrpt_reg_LuxR_C"/>
</dbReference>
<dbReference type="RefSeq" id="WP_152502724.1">
    <property type="nucleotide sequence ID" value="NZ_CP120863.1"/>
</dbReference>
<dbReference type="Pfam" id="PF03472">
    <property type="entry name" value="Autoind_bind"/>
    <property type="match status" value="1"/>
</dbReference>
<sequence length="244" mass="27823">MLDGTATEDFVCESYERLANVKSAYEIFKFLRSVAESYDYSHFSVIYIPVFGEEQLRRKIVLSNWQPELLRAYDEMKLLSNSPIIKKLRKSHKPLEWELEKLNLERSETELKNSVELFRSFDMHNGVYFPTYDIKGIKGAVSFAGKRAPLQMNEIAVLHIISVFVFKKLSIFLEEEDGNGPSLTKRELECLSWSAQGKTNAEISVILSISENTVSGYITSTCRKLDASNKVHAVAQALRLGLIK</sequence>
<dbReference type="InterPro" id="IPR036388">
    <property type="entry name" value="WH-like_DNA-bd_sf"/>
</dbReference>
<organism evidence="5 6">
    <name type="scientific">Roseibium porphyridii</name>
    <dbReference type="NCBI Taxonomy" id="2866279"/>
    <lineage>
        <taxon>Bacteria</taxon>
        <taxon>Pseudomonadati</taxon>
        <taxon>Pseudomonadota</taxon>
        <taxon>Alphaproteobacteria</taxon>
        <taxon>Hyphomicrobiales</taxon>
        <taxon>Stappiaceae</taxon>
        <taxon>Roseibium</taxon>
    </lineage>
</organism>
<dbReference type="PROSITE" id="PS00622">
    <property type="entry name" value="HTH_LUXR_1"/>
    <property type="match status" value="1"/>
</dbReference>
<dbReference type="CDD" id="cd06170">
    <property type="entry name" value="LuxR_C_like"/>
    <property type="match status" value="1"/>
</dbReference>
<dbReference type="SUPFAM" id="SSF46894">
    <property type="entry name" value="C-terminal effector domain of the bipartite response regulators"/>
    <property type="match status" value="1"/>
</dbReference>
<reference evidence="5 6" key="1">
    <citation type="submission" date="2023-03" db="EMBL/GenBank/DDBJ databases">
        <title>Roseibium porphyridii sp. nov. and Roseibium rhodosorbium sp. nov. isolated from marine algae, Porphyridium cruentum and Rhodosorus marinus, respectively.</title>
        <authorList>
            <person name="Lee M.W."/>
            <person name="Choi B.J."/>
            <person name="Lee J.K."/>
            <person name="Choi D.G."/>
            <person name="Baek J.H."/>
            <person name="Bayburt H."/>
            <person name="Kim J.M."/>
            <person name="Han D.M."/>
            <person name="Kim K.H."/>
            <person name="Jeon C.O."/>
        </authorList>
    </citation>
    <scope>NUCLEOTIDE SEQUENCE [LARGE SCALE GENOMIC DNA]</scope>
    <source>
        <strain evidence="5 6">KMA01</strain>
    </source>
</reference>
<dbReference type="SUPFAM" id="SSF75516">
    <property type="entry name" value="Pheromone-binding domain of LuxR-like quorum-sensing transcription factors"/>
    <property type="match status" value="1"/>
</dbReference>
<dbReference type="InterPro" id="IPR005143">
    <property type="entry name" value="TF_LuxR_autoind-bd_dom"/>
</dbReference>
<dbReference type="Proteomes" id="UP001209803">
    <property type="component" value="Chromosome"/>
</dbReference>
<keyword evidence="3" id="KW-0804">Transcription</keyword>
<protein>
    <submittedName>
        <fullName evidence="5">LuxR C-terminal-related transcriptional regulator</fullName>
    </submittedName>
</protein>
<keyword evidence="2" id="KW-0238">DNA-binding</keyword>
<dbReference type="PANTHER" id="PTHR44688:SF16">
    <property type="entry name" value="DNA-BINDING TRANSCRIPTIONAL ACTIVATOR DEVR_DOSR"/>
    <property type="match status" value="1"/>
</dbReference>
<keyword evidence="1" id="KW-0805">Transcription regulation</keyword>
<dbReference type="Gene3D" id="3.30.450.80">
    <property type="entry name" value="Transcription factor LuxR-like, autoinducer-binding domain"/>
    <property type="match status" value="1"/>
</dbReference>
<dbReference type="PROSITE" id="PS50043">
    <property type="entry name" value="HTH_LUXR_2"/>
    <property type="match status" value="1"/>
</dbReference>
<evidence type="ECO:0000256" key="3">
    <source>
        <dbReference type="ARBA" id="ARBA00023163"/>
    </source>
</evidence>
<keyword evidence="6" id="KW-1185">Reference proteome</keyword>
<dbReference type="PRINTS" id="PR00038">
    <property type="entry name" value="HTHLUXR"/>
</dbReference>
<proteinExistence type="predicted"/>
<name>A0ABY8F3W7_9HYPH</name>